<dbReference type="InterPro" id="IPR001611">
    <property type="entry name" value="Leu-rich_rpt"/>
</dbReference>
<evidence type="ECO:0000256" key="8">
    <source>
        <dbReference type="ARBA" id="ARBA00023212"/>
    </source>
</evidence>
<dbReference type="Pfam" id="PF14580">
    <property type="entry name" value="LRR_9"/>
    <property type="match status" value="1"/>
</dbReference>
<dbReference type="EMBL" id="BMAT01009862">
    <property type="protein sequence ID" value="GFS15100.1"/>
    <property type="molecule type" value="Genomic_DNA"/>
</dbReference>
<keyword evidence="3" id="KW-0433">Leucine-rich repeat</keyword>
<gene>
    <name evidence="13" type="ORF">ElyMa_004923300</name>
</gene>
<accession>A0AAV4IYL9</accession>
<evidence type="ECO:0000256" key="12">
    <source>
        <dbReference type="SAM" id="MobiDB-lite"/>
    </source>
</evidence>
<dbReference type="InterPro" id="IPR050576">
    <property type="entry name" value="Cilia_flagella_integrity"/>
</dbReference>
<comment type="caution">
    <text evidence="13">The sequence shown here is derived from an EMBL/GenBank/DDBJ whole genome shotgun (WGS) entry which is preliminary data.</text>
</comment>
<comment type="similarity">
    <text evidence="10">Belongs to the DRC3 family.</text>
</comment>
<keyword evidence="2" id="KW-0963">Cytoplasm</keyword>
<protein>
    <recommendedName>
        <fullName evidence="11">Dynein regulatory complex subunit 3</fullName>
    </recommendedName>
</protein>
<name>A0AAV4IYL9_9GAST</name>
<evidence type="ECO:0000256" key="9">
    <source>
        <dbReference type="ARBA" id="ARBA00023273"/>
    </source>
</evidence>
<dbReference type="PROSITE" id="PS51450">
    <property type="entry name" value="LRR"/>
    <property type="match status" value="3"/>
</dbReference>
<dbReference type="SUPFAM" id="SSF52058">
    <property type="entry name" value="L domain-like"/>
    <property type="match status" value="1"/>
</dbReference>
<dbReference type="Gene3D" id="3.80.10.10">
    <property type="entry name" value="Ribonuclease Inhibitor"/>
    <property type="match status" value="1"/>
</dbReference>
<keyword evidence="7" id="KW-0969">Cilium</keyword>
<evidence type="ECO:0000256" key="11">
    <source>
        <dbReference type="ARBA" id="ARBA00040950"/>
    </source>
</evidence>
<dbReference type="PANTHER" id="PTHR45973:SF12">
    <property type="entry name" value="DYNEIN REGULATORY COMPLEX SUBUNIT 3"/>
    <property type="match status" value="1"/>
</dbReference>
<evidence type="ECO:0000256" key="10">
    <source>
        <dbReference type="ARBA" id="ARBA00038378"/>
    </source>
</evidence>
<evidence type="ECO:0000313" key="14">
    <source>
        <dbReference type="Proteomes" id="UP000762676"/>
    </source>
</evidence>
<reference evidence="13 14" key="1">
    <citation type="journal article" date="2021" name="Elife">
        <title>Chloroplast acquisition without the gene transfer in kleptoplastic sea slugs, Plakobranchus ocellatus.</title>
        <authorList>
            <person name="Maeda T."/>
            <person name="Takahashi S."/>
            <person name="Yoshida T."/>
            <person name="Shimamura S."/>
            <person name="Takaki Y."/>
            <person name="Nagai Y."/>
            <person name="Toyoda A."/>
            <person name="Suzuki Y."/>
            <person name="Arimoto A."/>
            <person name="Ishii H."/>
            <person name="Satoh N."/>
            <person name="Nishiyama T."/>
            <person name="Hasebe M."/>
            <person name="Maruyama T."/>
            <person name="Minagawa J."/>
            <person name="Obokata J."/>
            <person name="Shigenobu S."/>
        </authorList>
    </citation>
    <scope>NUCLEOTIDE SEQUENCE [LARGE SCALE GENOMIC DNA]</scope>
</reference>
<evidence type="ECO:0000256" key="7">
    <source>
        <dbReference type="ARBA" id="ARBA00023069"/>
    </source>
</evidence>
<keyword evidence="8" id="KW-0206">Cytoskeleton</keyword>
<evidence type="ECO:0000256" key="2">
    <source>
        <dbReference type="ARBA" id="ARBA00022490"/>
    </source>
</evidence>
<dbReference type="AlphaFoldDB" id="A0AAV4IYL9"/>
<dbReference type="PANTHER" id="PTHR45973">
    <property type="entry name" value="PROTEIN PHOSPHATASE 1 REGULATORY SUBUNIT SDS22-RELATED"/>
    <property type="match status" value="1"/>
</dbReference>
<evidence type="ECO:0000256" key="1">
    <source>
        <dbReference type="ARBA" id="ARBA00004611"/>
    </source>
</evidence>
<dbReference type="Proteomes" id="UP000762676">
    <property type="component" value="Unassembled WGS sequence"/>
</dbReference>
<evidence type="ECO:0000313" key="13">
    <source>
        <dbReference type="EMBL" id="GFS15100.1"/>
    </source>
</evidence>
<evidence type="ECO:0000256" key="5">
    <source>
        <dbReference type="ARBA" id="ARBA00022846"/>
    </source>
</evidence>
<keyword evidence="14" id="KW-1185">Reference proteome</keyword>
<keyword evidence="9" id="KW-0966">Cell projection</keyword>
<feature type="region of interest" description="Disordered" evidence="12">
    <location>
        <begin position="593"/>
        <end position="624"/>
    </location>
</feature>
<comment type="subcellular location">
    <subcellularLocation>
        <location evidence="1">Cytoplasm</location>
        <location evidence="1">Cytoskeleton</location>
        <location evidence="1">Flagellum axoneme</location>
    </subcellularLocation>
</comment>
<dbReference type="SMART" id="SM00365">
    <property type="entry name" value="LRR_SD22"/>
    <property type="match status" value="4"/>
</dbReference>
<keyword evidence="5" id="KW-0282">Flagellum</keyword>
<evidence type="ECO:0000256" key="3">
    <source>
        <dbReference type="ARBA" id="ARBA00022614"/>
    </source>
</evidence>
<evidence type="ECO:0000256" key="4">
    <source>
        <dbReference type="ARBA" id="ARBA00022737"/>
    </source>
</evidence>
<sequence length="624" mass="72119">MSRLYDTVEPSVIDEEMLQKAVEEQGPKDEAGKIAKREGINFSDVLSLRLDFKNILKIDNLWEFTSLTKLQLDNNIIERIEGLDLLVNLVWLDLSFNNIEVIEGLSNLTKLKDLTLYNNRISKIENIEALKQLHVFSIGNNEIKEIKDILYLRQFPMLKTLNIANNPVSREDKDSFKQYVAAFLPNVEFLDYRLLDQQTKAAAYDKYQTQVEEQIDKDNKARAAAEDQERKLAETQLHKEAYIEYLNTAKLFEDMYADDPEGNKLNQIPGVDEMLVVTFKEKLMTVCHQLFEFGLQEYDKRKAEVDMFWECVNEAKQENKEMGMDAINEFMKDKKRIFAELVQMTDTKMVDNKLQEYNDEVTALWDKLMGLELQLVDQLEEIIKDFERNMQDLVSVFLESVQAYLTQARDLENMHNEKMIESATSALEKAAKNELDEDVPEELKMLLVDKDTVMNAVTSSHDVHLLKIDNKEDDIVTRINNWLKNMIETIHVEQEIQRNRMRVTEITHLIDHLRDEADMLDVVQDRTSVVSKESFKGGSRAVHFVSGSPSLQKNKTSSKLYTKTVAPHEENAPLVGITEVGEGDTTVKWEEQEVDHTLENEEMNEDGKDETGTNAETLTTDRGH</sequence>
<dbReference type="InterPro" id="IPR032675">
    <property type="entry name" value="LRR_dom_sf"/>
</dbReference>
<proteinExistence type="inferred from homology"/>
<feature type="compositionally biased region" description="Basic and acidic residues" evidence="12">
    <location>
        <begin position="593"/>
        <end position="611"/>
    </location>
</feature>
<keyword evidence="4" id="KW-0677">Repeat</keyword>
<keyword evidence="6" id="KW-0175">Coiled coil</keyword>
<dbReference type="GO" id="GO:0005929">
    <property type="term" value="C:cilium"/>
    <property type="evidence" value="ECO:0007669"/>
    <property type="project" value="TreeGrafter"/>
</dbReference>
<evidence type="ECO:0000256" key="6">
    <source>
        <dbReference type="ARBA" id="ARBA00023054"/>
    </source>
</evidence>
<organism evidence="13 14">
    <name type="scientific">Elysia marginata</name>
    <dbReference type="NCBI Taxonomy" id="1093978"/>
    <lineage>
        <taxon>Eukaryota</taxon>
        <taxon>Metazoa</taxon>
        <taxon>Spiralia</taxon>
        <taxon>Lophotrochozoa</taxon>
        <taxon>Mollusca</taxon>
        <taxon>Gastropoda</taxon>
        <taxon>Heterobranchia</taxon>
        <taxon>Euthyneura</taxon>
        <taxon>Panpulmonata</taxon>
        <taxon>Sacoglossa</taxon>
        <taxon>Placobranchoidea</taxon>
        <taxon>Plakobranchidae</taxon>
        <taxon>Elysia</taxon>
    </lineage>
</organism>